<keyword evidence="1" id="KW-0472">Membrane</keyword>
<accession>A0A1Y2BUZ6</accession>
<evidence type="ECO:0000313" key="3">
    <source>
        <dbReference type="Proteomes" id="UP000193642"/>
    </source>
</evidence>
<protein>
    <submittedName>
        <fullName evidence="2">Uncharacterized protein</fullName>
    </submittedName>
</protein>
<dbReference type="Proteomes" id="UP000193642">
    <property type="component" value="Unassembled WGS sequence"/>
</dbReference>
<sequence length="527" mass="58084">MSPLLTDRARFLERVYAGQQAREGRQGQPVSGIRFQPSTHLDSQSASTIRRVFHQLPTHPTHSLCFARLCDGFGVRECGEACQTFDNSLTTIFSTPSLTTQQLISSLVHHREVGVTKCVTYVSEVLGFAPLLPVRPTVVVVAPPANVTAWPVLGSCKVVCLVAPLPVQNYGLDSVFTVRVVESPVKVAPASSWMSGMDNSFTRILPATPSSPECAWLSGLTTLRTYVAPSIALDICPWTNDLKHSFVQQSSQPPSASSCAWLSGLAILRSHFVSEFALDTCPWIIEFLPSCGLFESELFTFGSATLWYIFAFLLSAPLLVCLFLVSDAELSVQEQETLKASTKLAAVLQELEALRTAHLAFVSSHEAATEVLLQTHHAEMEALQDRHYAAMQAEIRNHNASVSASGVTILDLYEALEAKDVELVSLDNDYFYANYFASAEWHTPAAVAERAAIVRADVLAERVVRKAEEKAAKKLKEFDEYLDLRSTLSPAELLARDILWNTTVLETRSPADVYRWTNGWYHGAAEF</sequence>
<dbReference type="EMBL" id="MCGO01000043">
    <property type="protein sequence ID" value="ORY38580.1"/>
    <property type="molecule type" value="Genomic_DNA"/>
</dbReference>
<comment type="caution">
    <text evidence="2">The sequence shown here is derived from an EMBL/GenBank/DDBJ whole genome shotgun (WGS) entry which is preliminary data.</text>
</comment>
<gene>
    <name evidence="2" type="ORF">BCR33DRAFT_788815</name>
</gene>
<feature type="transmembrane region" description="Helical" evidence="1">
    <location>
        <begin position="306"/>
        <end position="325"/>
    </location>
</feature>
<evidence type="ECO:0000256" key="1">
    <source>
        <dbReference type="SAM" id="Phobius"/>
    </source>
</evidence>
<proteinExistence type="predicted"/>
<evidence type="ECO:0000313" key="2">
    <source>
        <dbReference type="EMBL" id="ORY38580.1"/>
    </source>
</evidence>
<dbReference type="OrthoDB" id="10417382at2759"/>
<dbReference type="AlphaFoldDB" id="A0A1Y2BUZ6"/>
<reference evidence="2 3" key="1">
    <citation type="submission" date="2016-07" db="EMBL/GenBank/DDBJ databases">
        <title>Pervasive Adenine N6-methylation of Active Genes in Fungi.</title>
        <authorList>
            <consortium name="DOE Joint Genome Institute"/>
            <person name="Mondo S.J."/>
            <person name="Dannebaum R.O."/>
            <person name="Kuo R.C."/>
            <person name="Labutti K."/>
            <person name="Haridas S."/>
            <person name="Kuo A."/>
            <person name="Salamov A."/>
            <person name="Ahrendt S.R."/>
            <person name="Lipzen A."/>
            <person name="Sullivan W."/>
            <person name="Andreopoulos W.B."/>
            <person name="Clum A."/>
            <person name="Lindquist E."/>
            <person name="Daum C."/>
            <person name="Ramamoorthy G.K."/>
            <person name="Gryganskyi A."/>
            <person name="Culley D."/>
            <person name="Magnuson J.K."/>
            <person name="James T.Y."/>
            <person name="O'Malley M.A."/>
            <person name="Stajich J.E."/>
            <person name="Spatafora J.W."/>
            <person name="Visel A."/>
            <person name="Grigoriev I.V."/>
        </authorList>
    </citation>
    <scope>NUCLEOTIDE SEQUENCE [LARGE SCALE GENOMIC DNA]</scope>
    <source>
        <strain evidence="2 3">JEL800</strain>
    </source>
</reference>
<keyword evidence="1" id="KW-0812">Transmembrane</keyword>
<organism evidence="2 3">
    <name type="scientific">Rhizoclosmatium globosum</name>
    <dbReference type="NCBI Taxonomy" id="329046"/>
    <lineage>
        <taxon>Eukaryota</taxon>
        <taxon>Fungi</taxon>
        <taxon>Fungi incertae sedis</taxon>
        <taxon>Chytridiomycota</taxon>
        <taxon>Chytridiomycota incertae sedis</taxon>
        <taxon>Chytridiomycetes</taxon>
        <taxon>Chytridiales</taxon>
        <taxon>Chytriomycetaceae</taxon>
        <taxon>Rhizoclosmatium</taxon>
    </lineage>
</organism>
<keyword evidence="3" id="KW-1185">Reference proteome</keyword>
<name>A0A1Y2BUZ6_9FUNG</name>
<keyword evidence="1" id="KW-1133">Transmembrane helix</keyword>